<reference evidence="3 4" key="1">
    <citation type="submission" date="2021-01" db="EMBL/GenBank/DDBJ databases">
        <title>Draft Genome Sequence and Polyhydroxyalkanoate Biosynthetic Potential of Jeongeupia naejangsanensis Type Strain DSM 24253.</title>
        <authorList>
            <person name="Turrini P."/>
            <person name="Artuso I."/>
            <person name="Lugli G.A."/>
            <person name="Frangipani E."/>
            <person name="Ventura M."/>
            <person name="Visca P."/>
        </authorList>
    </citation>
    <scope>NUCLEOTIDE SEQUENCE [LARGE SCALE GENOMIC DNA]</scope>
    <source>
        <strain evidence="3 4">DSM 24253</strain>
    </source>
</reference>
<protein>
    <submittedName>
        <fullName evidence="3">Uncharacterized protein</fullName>
    </submittedName>
</protein>
<name>A0ABS2BHL5_9NEIS</name>
<comment type="caution">
    <text evidence="3">The sequence shown here is derived from an EMBL/GenBank/DDBJ whole genome shotgun (WGS) entry which is preliminary data.</text>
</comment>
<keyword evidence="2" id="KW-1133">Transmembrane helix</keyword>
<sequence length="90" mass="9981">MDLRQQLPEYFIRKNFFKIAYVIAFLIVAALWRRPIIMQHNTHAGDRTAHRPTLRAACAAPMKPANDPAGFSKGKSNGPSPPPAGLADRL</sequence>
<dbReference type="RefSeq" id="WP_203536752.1">
    <property type="nucleotide sequence ID" value="NZ_JAESND010000001.1"/>
</dbReference>
<evidence type="ECO:0000313" key="4">
    <source>
        <dbReference type="Proteomes" id="UP000809431"/>
    </source>
</evidence>
<accession>A0ABS2BHL5</accession>
<evidence type="ECO:0000256" key="1">
    <source>
        <dbReference type="SAM" id="MobiDB-lite"/>
    </source>
</evidence>
<dbReference type="Proteomes" id="UP000809431">
    <property type="component" value="Unassembled WGS sequence"/>
</dbReference>
<dbReference type="EMBL" id="JAESND010000001">
    <property type="protein sequence ID" value="MBM3115106.1"/>
    <property type="molecule type" value="Genomic_DNA"/>
</dbReference>
<feature type="transmembrane region" description="Helical" evidence="2">
    <location>
        <begin position="15"/>
        <end position="32"/>
    </location>
</feature>
<keyword evidence="4" id="KW-1185">Reference proteome</keyword>
<proteinExistence type="predicted"/>
<gene>
    <name evidence="3" type="ORF">JMJ54_04620</name>
</gene>
<organism evidence="3 4">
    <name type="scientific">Jeongeupia naejangsanensis</name>
    <dbReference type="NCBI Taxonomy" id="613195"/>
    <lineage>
        <taxon>Bacteria</taxon>
        <taxon>Pseudomonadati</taxon>
        <taxon>Pseudomonadota</taxon>
        <taxon>Betaproteobacteria</taxon>
        <taxon>Neisseriales</taxon>
        <taxon>Chitinibacteraceae</taxon>
        <taxon>Jeongeupia</taxon>
    </lineage>
</organism>
<keyword evidence="2" id="KW-0472">Membrane</keyword>
<feature type="region of interest" description="Disordered" evidence="1">
    <location>
        <begin position="59"/>
        <end position="90"/>
    </location>
</feature>
<evidence type="ECO:0000313" key="3">
    <source>
        <dbReference type="EMBL" id="MBM3115106.1"/>
    </source>
</evidence>
<evidence type="ECO:0000256" key="2">
    <source>
        <dbReference type="SAM" id="Phobius"/>
    </source>
</evidence>
<keyword evidence="2" id="KW-0812">Transmembrane</keyword>